<dbReference type="FunCoup" id="G0NJ34">
    <property type="interactions" value="5"/>
</dbReference>
<evidence type="ECO:0008006" key="4">
    <source>
        <dbReference type="Google" id="ProtNLM"/>
    </source>
</evidence>
<feature type="transmembrane region" description="Helical" evidence="1">
    <location>
        <begin position="84"/>
        <end position="104"/>
    </location>
</feature>
<dbReference type="SUPFAM" id="SSF81321">
    <property type="entry name" value="Family A G protein-coupled receptor-like"/>
    <property type="match status" value="1"/>
</dbReference>
<accession>G0NJ34</accession>
<evidence type="ECO:0000313" key="2">
    <source>
        <dbReference type="EMBL" id="EGT32077.1"/>
    </source>
</evidence>
<dbReference type="OMA" id="RYLPVIC"/>
<evidence type="ECO:0000256" key="1">
    <source>
        <dbReference type="SAM" id="Phobius"/>
    </source>
</evidence>
<keyword evidence="3" id="KW-1185">Reference proteome</keyword>
<dbReference type="Pfam" id="PF03383">
    <property type="entry name" value="Serpentine_r_xa"/>
    <property type="match status" value="1"/>
</dbReference>
<dbReference type="InterPro" id="IPR005047">
    <property type="entry name" value="7TM_GPCR_serpentine_rcpt_Srxa"/>
</dbReference>
<gene>
    <name evidence="2" type="ORF">CAEBREN_14714</name>
</gene>
<sequence length="277" mass="32541">MPLVVIFYILYLLMIFAAFGFLFILFISVYTYRQKGIYNNLGEYLTLFDYHVYTYPLLLTVLMIIERIYVIFSPFGKAFTDRKLWLYCFLLAITLLILLLIPFYSGCAVNYSFYTFDYSTECDPDGHFITYIFDTYTGVIPLGCLVLNFALIFYISQKRKRIDNTGNGKLNARQSHEKTLLIQSISSTTFLLIYEITEKATDIFSDEYEALPGFTRRMIYYARAGSVAFTCFFIYFVGTPSIRKIIMTKVLRLMRRERKQPSRMLTTWNSRDVSTMF</sequence>
<feature type="transmembrane region" description="Helical" evidence="1">
    <location>
        <begin position="136"/>
        <end position="155"/>
    </location>
</feature>
<dbReference type="PANTHER" id="PTHR23018:SF4">
    <property type="entry name" value="G_PROTEIN_RECEP_F1_2 DOMAIN-CONTAINING PROTEIN-RELATED"/>
    <property type="match status" value="1"/>
</dbReference>
<reference evidence="3" key="1">
    <citation type="submission" date="2011-07" db="EMBL/GenBank/DDBJ databases">
        <authorList>
            <consortium name="Caenorhabditis brenneri Sequencing and Analysis Consortium"/>
            <person name="Wilson R.K."/>
        </authorList>
    </citation>
    <scope>NUCLEOTIDE SEQUENCE [LARGE SCALE GENOMIC DNA]</scope>
    <source>
        <strain evidence="3">PB2801</strain>
    </source>
</reference>
<keyword evidence="1" id="KW-0812">Transmembrane</keyword>
<proteinExistence type="predicted"/>
<feature type="transmembrane region" description="Helical" evidence="1">
    <location>
        <begin position="7"/>
        <end position="32"/>
    </location>
</feature>
<feature type="transmembrane region" description="Helical" evidence="1">
    <location>
        <begin position="52"/>
        <end position="72"/>
    </location>
</feature>
<dbReference type="Proteomes" id="UP000008068">
    <property type="component" value="Unassembled WGS sequence"/>
</dbReference>
<dbReference type="Gene3D" id="1.20.1070.10">
    <property type="entry name" value="Rhodopsin 7-helix transmembrane proteins"/>
    <property type="match status" value="1"/>
</dbReference>
<dbReference type="OrthoDB" id="5820973at2759"/>
<organism evidence="3">
    <name type="scientific">Caenorhabditis brenneri</name>
    <name type="common">Nematode worm</name>
    <dbReference type="NCBI Taxonomy" id="135651"/>
    <lineage>
        <taxon>Eukaryota</taxon>
        <taxon>Metazoa</taxon>
        <taxon>Ecdysozoa</taxon>
        <taxon>Nematoda</taxon>
        <taxon>Chromadorea</taxon>
        <taxon>Rhabditida</taxon>
        <taxon>Rhabditina</taxon>
        <taxon>Rhabditomorpha</taxon>
        <taxon>Rhabditoidea</taxon>
        <taxon>Rhabditidae</taxon>
        <taxon>Peloderinae</taxon>
        <taxon>Caenorhabditis</taxon>
    </lineage>
</organism>
<evidence type="ECO:0000313" key="3">
    <source>
        <dbReference type="Proteomes" id="UP000008068"/>
    </source>
</evidence>
<dbReference type="PANTHER" id="PTHR23018">
    <property type="entry name" value="SERPENTINE RECEPTOR, CLASS XA-RELATED"/>
    <property type="match status" value="1"/>
</dbReference>
<dbReference type="HOGENOM" id="CLU_069454_1_0_1"/>
<feature type="transmembrane region" description="Helical" evidence="1">
    <location>
        <begin position="217"/>
        <end position="237"/>
    </location>
</feature>
<keyword evidence="1" id="KW-0472">Membrane</keyword>
<dbReference type="eggNOG" id="ENOG502TGWI">
    <property type="taxonomic scope" value="Eukaryota"/>
</dbReference>
<dbReference type="EMBL" id="GL379893">
    <property type="protein sequence ID" value="EGT32077.1"/>
    <property type="molecule type" value="Genomic_DNA"/>
</dbReference>
<dbReference type="InParanoid" id="G0NJ34"/>
<name>G0NJ34_CAEBE</name>
<keyword evidence="1" id="KW-1133">Transmembrane helix</keyword>
<protein>
    <recommendedName>
        <fullName evidence="4">G-protein coupled receptors family 1 profile domain-containing protein</fullName>
    </recommendedName>
</protein>
<dbReference type="AlphaFoldDB" id="G0NJ34"/>